<dbReference type="AlphaFoldDB" id="A0A915JUQ0"/>
<evidence type="ECO:0000313" key="2">
    <source>
        <dbReference type="WBParaSite" id="nRc.2.0.1.t29823-RA"/>
    </source>
</evidence>
<proteinExistence type="predicted"/>
<reference evidence="2" key="1">
    <citation type="submission" date="2022-11" db="UniProtKB">
        <authorList>
            <consortium name="WormBaseParasite"/>
        </authorList>
    </citation>
    <scope>IDENTIFICATION</scope>
</reference>
<name>A0A915JUQ0_ROMCU</name>
<dbReference type="Proteomes" id="UP000887565">
    <property type="component" value="Unplaced"/>
</dbReference>
<accession>A0A915JUQ0</accession>
<evidence type="ECO:0000313" key="1">
    <source>
        <dbReference type="Proteomes" id="UP000887565"/>
    </source>
</evidence>
<sequence>MEIIKKVSQSRITTVVKTKANPYKMRRRVKMPVVTQQTSPHQGFDLGLKATSFLQIHQITQIEPYLNWAWLTYLTDIEEYKRQGFIYHGCRITINLARYRYI</sequence>
<dbReference type="WBParaSite" id="nRc.2.0.1.t29823-RA">
    <property type="protein sequence ID" value="nRc.2.0.1.t29823-RA"/>
    <property type="gene ID" value="nRc.2.0.1.g29823"/>
</dbReference>
<keyword evidence="1" id="KW-1185">Reference proteome</keyword>
<organism evidence="1 2">
    <name type="scientific">Romanomermis culicivorax</name>
    <name type="common">Nematode worm</name>
    <dbReference type="NCBI Taxonomy" id="13658"/>
    <lineage>
        <taxon>Eukaryota</taxon>
        <taxon>Metazoa</taxon>
        <taxon>Ecdysozoa</taxon>
        <taxon>Nematoda</taxon>
        <taxon>Enoplea</taxon>
        <taxon>Dorylaimia</taxon>
        <taxon>Mermithida</taxon>
        <taxon>Mermithoidea</taxon>
        <taxon>Mermithidae</taxon>
        <taxon>Romanomermis</taxon>
    </lineage>
</organism>
<protein>
    <submittedName>
        <fullName evidence="2">Uncharacterized protein</fullName>
    </submittedName>
</protein>